<dbReference type="RefSeq" id="XP_010757798.1">
    <property type="nucleotide sequence ID" value="XM_010759496.1"/>
</dbReference>
<dbReference type="Proteomes" id="UP000001628">
    <property type="component" value="Unassembled WGS sequence"/>
</dbReference>
<accession>A0A0A0HVL9</accession>
<protein>
    <submittedName>
        <fullName evidence="1">Uncharacterized protein</fullName>
    </submittedName>
</protein>
<dbReference type="AlphaFoldDB" id="A0A0A0HVL9"/>
<evidence type="ECO:0000313" key="1">
    <source>
        <dbReference type="EMBL" id="KGM92418.1"/>
    </source>
</evidence>
<evidence type="ECO:0000313" key="2">
    <source>
        <dbReference type="Proteomes" id="UP000001628"/>
    </source>
</evidence>
<dbReference type="KEGG" id="pbn:PADG_11231"/>
<organism evidence="1 2">
    <name type="scientific">Paracoccidioides brasiliensis (strain Pb18)</name>
    <dbReference type="NCBI Taxonomy" id="502780"/>
    <lineage>
        <taxon>Eukaryota</taxon>
        <taxon>Fungi</taxon>
        <taxon>Dikarya</taxon>
        <taxon>Ascomycota</taxon>
        <taxon>Pezizomycotina</taxon>
        <taxon>Eurotiomycetes</taxon>
        <taxon>Eurotiomycetidae</taxon>
        <taxon>Onygenales</taxon>
        <taxon>Ajellomycetaceae</taxon>
        <taxon>Paracoccidioides</taxon>
    </lineage>
</organism>
<proteinExistence type="predicted"/>
<sequence length="62" mass="6813">MIRRPSESKKPPQMNGITAWKTRYAVTEKLIRSVDTDRSVAVVVMDLRTLEGSPGGGGQIQV</sequence>
<dbReference type="HOGENOM" id="CLU_2904799_0_0_1"/>
<dbReference type="GeneID" id="22587128"/>
<keyword evidence="2" id="KW-1185">Reference proteome</keyword>
<dbReference type="InParanoid" id="A0A0A0HVL9"/>
<dbReference type="EMBL" id="KN275958">
    <property type="protein sequence ID" value="KGM92418.1"/>
    <property type="molecule type" value="Genomic_DNA"/>
</dbReference>
<gene>
    <name evidence="1" type="ORF">PADG_11231</name>
</gene>
<dbReference type="eggNOG" id="ENOG502RADJ">
    <property type="taxonomic scope" value="Eukaryota"/>
</dbReference>
<name>A0A0A0HVL9_PARBD</name>
<dbReference type="VEuPathDB" id="FungiDB:PADG_11231"/>
<reference evidence="1 2" key="1">
    <citation type="journal article" date="2011" name="PLoS Genet.">
        <title>Comparative genomic analysis of human fungal pathogens causing paracoccidioidomycosis.</title>
        <authorList>
            <person name="Desjardins C.A."/>
            <person name="Champion M.D."/>
            <person name="Holder J.W."/>
            <person name="Muszewska A."/>
            <person name="Goldberg J."/>
            <person name="Bailao A.M."/>
            <person name="Brigido M.M."/>
            <person name="Ferreira M.E."/>
            <person name="Garcia A.M."/>
            <person name="Grynberg M."/>
            <person name="Gujja S."/>
            <person name="Heiman D.I."/>
            <person name="Henn M.R."/>
            <person name="Kodira C.D."/>
            <person name="Leon-Narvaez H."/>
            <person name="Longo L.V."/>
            <person name="Ma L.J."/>
            <person name="Malavazi I."/>
            <person name="Matsuo A.L."/>
            <person name="Morais F.V."/>
            <person name="Pereira M."/>
            <person name="Rodriguez-Brito S."/>
            <person name="Sakthikumar S."/>
            <person name="Salem-Izacc S.M."/>
            <person name="Sykes S.M."/>
            <person name="Teixeira M.M."/>
            <person name="Vallejo M.C."/>
            <person name="Walter M.E."/>
            <person name="Yandava C."/>
            <person name="Young S."/>
            <person name="Zeng Q."/>
            <person name="Zucker J."/>
            <person name="Felipe M.S."/>
            <person name="Goldman G.H."/>
            <person name="Haas B.J."/>
            <person name="McEwen J.G."/>
            <person name="Nino-Vega G."/>
            <person name="Puccia R."/>
            <person name="San-Blas G."/>
            <person name="Soares C.M."/>
            <person name="Birren B.W."/>
            <person name="Cuomo C.A."/>
        </authorList>
    </citation>
    <scope>NUCLEOTIDE SEQUENCE [LARGE SCALE GENOMIC DNA]</scope>
    <source>
        <strain evidence="1 2">Pb18</strain>
    </source>
</reference>